<accession>A0A1V8RQE1</accession>
<proteinExistence type="predicted"/>
<dbReference type="InterPro" id="IPR016181">
    <property type="entry name" value="Acyl_CoA_acyltransferase"/>
</dbReference>
<evidence type="ECO:0000256" key="3">
    <source>
        <dbReference type="ARBA" id="ARBA00023315"/>
    </source>
</evidence>
<sequence length="174" mass="19190">MSLPVWREEPVGRHHDRESFDCGDHAMNGFLRNHARKNHERGASKTSLAVSKTDEVLLGFYTLSPAEAEFERVPEKFRKGLGRYAVGGFRLARIAVSRSQQGKGLGGQLLMAAGLRCIRAAAQVGGTLMFIDAKDERVAKWYRSYGALSLDDRPLSLFLPLASFEAGLRLGGKL</sequence>
<organism evidence="4 5">
    <name type="scientific">Manganibacter manganicus</name>
    <dbReference type="NCBI Taxonomy" id="1873176"/>
    <lineage>
        <taxon>Bacteria</taxon>
        <taxon>Pseudomonadati</taxon>
        <taxon>Pseudomonadota</taxon>
        <taxon>Alphaproteobacteria</taxon>
        <taxon>Hyphomicrobiales</taxon>
        <taxon>Phyllobacteriaceae</taxon>
        <taxon>Manganibacter</taxon>
    </lineage>
</organism>
<dbReference type="EMBL" id="MDET01000016">
    <property type="protein sequence ID" value="OQM75385.1"/>
    <property type="molecule type" value="Genomic_DNA"/>
</dbReference>
<dbReference type="GO" id="GO:0016746">
    <property type="term" value="F:acyltransferase activity"/>
    <property type="evidence" value="ECO:0007669"/>
    <property type="project" value="UniProtKB-KW"/>
</dbReference>
<dbReference type="PANTHER" id="PTHR36449:SF1">
    <property type="entry name" value="ACETYLTRANSFERASE"/>
    <property type="match status" value="1"/>
</dbReference>
<gene>
    <name evidence="4" type="ORF">BFN67_18270</name>
</gene>
<dbReference type="SUPFAM" id="SSF55729">
    <property type="entry name" value="Acyl-CoA N-acyltransferases (Nat)"/>
    <property type="match status" value="1"/>
</dbReference>
<dbReference type="Proteomes" id="UP000191905">
    <property type="component" value="Unassembled WGS sequence"/>
</dbReference>
<dbReference type="AlphaFoldDB" id="A0A1V8RQE1"/>
<evidence type="ECO:0000313" key="4">
    <source>
        <dbReference type="EMBL" id="OQM75385.1"/>
    </source>
</evidence>
<keyword evidence="3" id="KW-0012">Acyltransferase</keyword>
<name>A0A1V8RQE1_9HYPH</name>
<evidence type="ECO:0000256" key="2">
    <source>
        <dbReference type="ARBA" id="ARBA00022679"/>
    </source>
</evidence>
<reference evidence="4 5" key="1">
    <citation type="journal article" date="2016" name="Int. J. Syst. Evol. Microbiol.">
        <title>Pseudaminobacter manganicus sp. nov., isolated from sludge of a manganese mine.</title>
        <authorList>
            <person name="Li J."/>
            <person name="Huang J."/>
            <person name="Liao S."/>
            <person name="Wang G."/>
        </authorList>
    </citation>
    <scope>NUCLEOTIDE SEQUENCE [LARGE SCALE GENOMIC DNA]</scope>
    <source>
        <strain evidence="4 5">JH-7</strain>
    </source>
</reference>
<protein>
    <submittedName>
        <fullName evidence="4">GNAT family N-acetyltransferase</fullName>
    </submittedName>
</protein>
<keyword evidence="1" id="KW-1277">Toxin-antitoxin system</keyword>
<evidence type="ECO:0000256" key="1">
    <source>
        <dbReference type="ARBA" id="ARBA00022649"/>
    </source>
</evidence>
<dbReference type="RefSeq" id="WP_080919792.1">
    <property type="nucleotide sequence ID" value="NZ_MDET01000016.1"/>
</dbReference>
<keyword evidence="5" id="KW-1185">Reference proteome</keyword>
<dbReference type="PANTHER" id="PTHR36449">
    <property type="entry name" value="ACETYLTRANSFERASE-RELATED"/>
    <property type="match status" value="1"/>
</dbReference>
<dbReference type="OrthoDB" id="9793394at2"/>
<dbReference type="Gene3D" id="3.40.630.30">
    <property type="match status" value="1"/>
</dbReference>
<evidence type="ECO:0000313" key="5">
    <source>
        <dbReference type="Proteomes" id="UP000191905"/>
    </source>
</evidence>
<comment type="caution">
    <text evidence="4">The sequence shown here is derived from an EMBL/GenBank/DDBJ whole genome shotgun (WGS) entry which is preliminary data.</text>
</comment>
<dbReference type="STRING" id="1873176.BFN67_18270"/>
<keyword evidence="2 4" id="KW-0808">Transferase</keyword>